<dbReference type="InterPro" id="IPR027417">
    <property type="entry name" value="P-loop_NTPase"/>
</dbReference>
<gene>
    <name evidence="2" type="ORF">QBZ16_000723</name>
</gene>
<evidence type="ECO:0000256" key="1">
    <source>
        <dbReference type="ARBA" id="ARBA00006235"/>
    </source>
</evidence>
<comment type="similarity">
    <text evidence="1">Belongs to the ClpA/ClpB family. Torsin subfamily.</text>
</comment>
<dbReference type="PANTHER" id="PTHR10760">
    <property type="entry name" value="TORSIN"/>
    <property type="match status" value="1"/>
</dbReference>
<dbReference type="SUPFAM" id="SSF52540">
    <property type="entry name" value="P-loop containing nucleoside triphosphate hydrolases"/>
    <property type="match status" value="1"/>
</dbReference>
<comment type="caution">
    <text evidence="2">The sequence shown here is derived from an EMBL/GenBank/DDBJ whole genome shotgun (WGS) entry which is preliminary data.</text>
</comment>
<accession>A0AAD9ILP2</accession>
<dbReference type="InterPro" id="IPR010448">
    <property type="entry name" value="Torsin"/>
</dbReference>
<keyword evidence="3" id="KW-1185">Reference proteome</keyword>
<name>A0AAD9ILP2_PROWI</name>
<dbReference type="GO" id="GO:0005737">
    <property type="term" value="C:cytoplasm"/>
    <property type="evidence" value="ECO:0007669"/>
    <property type="project" value="UniProtKB-ARBA"/>
</dbReference>
<dbReference type="Gene3D" id="3.40.50.300">
    <property type="entry name" value="P-loop containing nucleotide triphosphate hydrolases"/>
    <property type="match status" value="1"/>
</dbReference>
<dbReference type="Proteomes" id="UP001255856">
    <property type="component" value="Unassembled WGS sequence"/>
</dbReference>
<dbReference type="GO" id="GO:0005524">
    <property type="term" value="F:ATP binding"/>
    <property type="evidence" value="ECO:0007669"/>
    <property type="project" value="InterPro"/>
</dbReference>
<dbReference type="GO" id="GO:0016887">
    <property type="term" value="F:ATP hydrolysis activity"/>
    <property type="evidence" value="ECO:0007669"/>
    <property type="project" value="InterPro"/>
</dbReference>
<dbReference type="AlphaFoldDB" id="A0AAD9ILP2"/>
<sequence>MLPGNVQFHANACAGLERHVTTRLVGQELAVRQATDAICDHLQNENPLRPLVLSAHGPPGVGKSLFHYLAAQALYAPDPNKPHLKCPGYDCAGYKVLYGMDYIASEREEQQGLLRSSLLEHVRRAPEALIVVEEYDKLDCPMRGFFRQILENGAIGNVTLNRAIVILESNLGYLELHELLKRHGRDAISAEQAQRVLKDLIFERWTRQACEDRTDTLKMVGLIDIFLPFFPLEAAHLRELFVRRLAERGEALEAAGLGRLSWEPAVIDHLLALVEFDGAYPIEGAKEVGILLSKTVSRPVRVWAEAARQFQKKGGGGTLPECRLTVVRPKGLPPYLTCA</sequence>
<evidence type="ECO:0000313" key="2">
    <source>
        <dbReference type="EMBL" id="KAK2080869.1"/>
    </source>
</evidence>
<dbReference type="Pfam" id="PF06309">
    <property type="entry name" value="Torsin"/>
    <property type="match status" value="1"/>
</dbReference>
<evidence type="ECO:0000313" key="3">
    <source>
        <dbReference type="Proteomes" id="UP001255856"/>
    </source>
</evidence>
<reference evidence="2" key="1">
    <citation type="submission" date="2021-01" db="EMBL/GenBank/DDBJ databases">
        <authorList>
            <person name="Eckstrom K.M.E."/>
        </authorList>
    </citation>
    <scope>NUCLEOTIDE SEQUENCE</scope>
    <source>
        <strain evidence="2">UVCC 0001</strain>
    </source>
</reference>
<dbReference type="PANTHER" id="PTHR10760:SF2">
    <property type="entry name" value="LD13476P-RELATED"/>
    <property type="match status" value="1"/>
</dbReference>
<organism evidence="2 3">
    <name type="scientific">Prototheca wickerhamii</name>
    <dbReference type="NCBI Taxonomy" id="3111"/>
    <lineage>
        <taxon>Eukaryota</taxon>
        <taxon>Viridiplantae</taxon>
        <taxon>Chlorophyta</taxon>
        <taxon>core chlorophytes</taxon>
        <taxon>Trebouxiophyceae</taxon>
        <taxon>Chlorellales</taxon>
        <taxon>Chlorellaceae</taxon>
        <taxon>Prototheca</taxon>
    </lineage>
</organism>
<dbReference type="EMBL" id="JASFZW010000001">
    <property type="protein sequence ID" value="KAK2080869.1"/>
    <property type="molecule type" value="Genomic_DNA"/>
</dbReference>
<proteinExistence type="inferred from homology"/>
<protein>
    <submittedName>
        <fullName evidence="2">Uncharacterized protein</fullName>
    </submittedName>
</protein>